<proteinExistence type="predicted"/>
<accession>A0A0K2TI08</accession>
<sequence length="70" mass="7544">MCSKLNNSYEPRSIRSLSLVTLSNAGNLGLLCPVPNQLFGSTASSSFSSSNFLTIVSYSVNSTTSEEMRF</sequence>
<name>A0A0K2TI08_LEPSM</name>
<evidence type="ECO:0000313" key="1">
    <source>
        <dbReference type="EMBL" id="CDW25272.1"/>
    </source>
</evidence>
<protein>
    <submittedName>
        <fullName evidence="1">Uncharacterized protein</fullName>
    </submittedName>
</protein>
<dbReference type="AlphaFoldDB" id="A0A0K2TI08"/>
<dbReference type="EMBL" id="HACA01007911">
    <property type="protein sequence ID" value="CDW25272.1"/>
    <property type="molecule type" value="Transcribed_RNA"/>
</dbReference>
<reference evidence="1" key="1">
    <citation type="submission" date="2014-05" db="EMBL/GenBank/DDBJ databases">
        <authorList>
            <person name="Chronopoulou M."/>
        </authorList>
    </citation>
    <scope>NUCLEOTIDE SEQUENCE</scope>
    <source>
        <tissue evidence="1">Whole organism</tissue>
    </source>
</reference>
<organism evidence="1">
    <name type="scientific">Lepeophtheirus salmonis</name>
    <name type="common">Salmon louse</name>
    <name type="synonym">Caligus salmonis</name>
    <dbReference type="NCBI Taxonomy" id="72036"/>
    <lineage>
        <taxon>Eukaryota</taxon>
        <taxon>Metazoa</taxon>
        <taxon>Ecdysozoa</taxon>
        <taxon>Arthropoda</taxon>
        <taxon>Crustacea</taxon>
        <taxon>Multicrustacea</taxon>
        <taxon>Hexanauplia</taxon>
        <taxon>Copepoda</taxon>
        <taxon>Siphonostomatoida</taxon>
        <taxon>Caligidae</taxon>
        <taxon>Lepeophtheirus</taxon>
    </lineage>
</organism>